<dbReference type="Proteomes" id="UP000053989">
    <property type="component" value="Unassembled WGS sequence"/>
</dbReference>
<protein>
    <submittedName>
        <fullName evidence="1">Uncharacterized protein</fullName>
    </submittedName>
</protein>
<dbReference type="HOGENOM" id="CLU_2813940_0_0_1"/>
<reference evidence="2" key="2">
    <citation type="submission" date="2015-01" db="EMBL/GenBank/DDBJ databases">
        <title>Evolutionary Origins and Diversification of the Mycorrhizal Mutualists.</title>
        <authorList>
            <consortium name="DOE Joint Genome Institute"/>
            <consortium name="Mycorrhizal Genomics Consortium"/>
            <person name="Kohler A."/>
            <person name="Kuo A."/>
            <person name="Nagy L.G."/>
            <person name="Floudas D."/>
            <person name="Copeland A."/>
            <person name="Barry K.W."/>
            <person name="Cichocki N."/>
            <person name="Veneault-Fourrey C."/>
            <person name="LaButti K."/>
            <person name="Lindquist E.A."/>
            <person name="Lipzen A."/>
            <person name="Lundell T."/>
            <person name="Morin E."/>
            <person name="Murat C."/>
            <person name="Riley R."/>
            <person name="Ohm R."/>
            <person name="Sun H."/>
            <person name="Tunlid A."/>
            <person name="Henrissat B."/>
            <person name="Grigoriev I.V."/>
            <person name="Hibbett D.S."/>
            <person name="Martin F."/>
        </authorList>
    </citation>
    <scope>NUCLEOTIDE SEQUENCE [LARGE SCALE GENOMIC DNA]</scope>
    <source>
        <strain evidence="2">Foug A</strain>
    </source>
</reference>
<proteinExistence type="predicted"/>
<gene>
    <name evidence="1" type="ORF">SCLCIDRAFT_34713</name>
</gene>
<sequence length="67" mass="7731">MSIDLRHSSCLQHPWTRIAEWRKDTAEVLPEEHANKADPVAQPTPCTWASHPDTNTPLLSWHLTEYI</sequence>
<dbReference type="EMBL" id="KN822769">
    <property type="protein sequence ID" value="KIM50058.1"/>
    <property type="molecule type" value="Genomic_DNA"/>
</dbReference>
<evidence type="ECO:0000313" key="1">
    <source>
        <dbReference type="EMBL" id="KIM50058.1"/>
    </source>
</evidence>
<dbReference type="AlphaFoldDB" id="A0A0C2YJX5"/>
<keyword evidence="2" id="KW-1185">Reference proteome</keyword>
<evidence type="ECO:0000313" key="2">
    <source>
        <dbReference type="Proteomes" id="UP000053989"/>
    </source>
</evidence>
<dbReference type="InParanoid" id="A0A0C2YJX5"/>
<organism evidence="1 2">
    <name type="scientific">Scleroderma citrinum Foug A</name>
    <dbReference type="NCBI Taxonomy" id="1036808"/>
    <lineage>
        <taxon>Eukaryota</taxon>
        <taxon>Fungi</taxon>
        <taxon>Dikarya</taxon>
        <taxon>Basidiomycota</taxon>
        <taxon>Agaricomycotina</taxon>
        <taxon>Agaricomycetes</taxon>
        <taxon>Agaricomycetidae</taxon>
        <taxon>Boletales</taxon>
        <taxon>Sclerodermatineae</taxon>
        <taxon>Sclerodermataceae</taxon>
        <taxon>Scleroderma</taxon>
    </lineage>
</organism>
<name>A0A0C2YJX5_9AGAM</name>
<accession>A0A0C2YJX5</accession>
<reference evidence="1 2" key="1">
    <citation type="submission" date="2014-04" db="EMBL/GenBank/DDBJ databases">
        <authorList>
            <consortium name="DOE Joint Genome Institute"/>
            <person name="Kuo A."/>
            <person name="Kohler A."/>
            <person name="Nagy L.G."/>
            <person name="Floudas D."/>
            <person name="Copeland A."/>
            <person name="Barry K.W."/>
            <person name="Cichocki N."/>
            <person name="Veneault-Fourrey C."/>
            <person name="LaButti K."/>
            <person name="Lindquist E.A."/>
            <person name="Lipzen A."/>
            <person name="Lundell T."/>
            <person name="Morin E."/>
            <person name="Murat C."/>
            <person name="Sun H."/>
            <person name="Tunlid A."/>
            <person name="Henrissat B."/>
            <person name="Grigoriev I.V."/>
            <person name="Hibbett D.S."/>
            <person name="Martin F."/>
            <person name="Nordberg H.P."/>
            <person name="Cantor M.N."/>
            <person name="Hua S.X."/>
        </authorList>
    </citation>
    <scope>NUCLEOTIDE SEQUENCE [LARGE SCALE GENOMIC DNA]</scope>
    <source>
        <strain evidence="1 2">Foug A</strain>
    </source>
</reference>